<feature type="compositionally biased region" description="Polar residues" evidence="3">
    <location>
        <begin position="1515"/>
        <end position="1529"/>
    </location>
</feature>
<protein>
    <recommendedName>
        <fullName evidence="9">Protein ENHANCED DOWNY MILDEW 2</fullName>
    </recommendedName>
</protein>
<feature type="domain" description="Histone-lysine N-methyltransferase NSD-like PHD zinc finger" evidence="5">
    <location>
        <begin position="344"/>
        <end position="412"/>
    </location>
</feature>
<dbReference type="InterPro" id="IPR013083">
    <property type="entry name" value="Znf_RING/FYVE/PHD"/>
</dbReference>
<dbReference type="Proteomes" id="UP000823749">
    <property type="component" value="Chromosome 4"/>
</dbReference>
<evidence type="ECO:0000256" key="3">
    <source>
        <dbReference type="SAM" id="MobiDB-lite"/>
    </source>
</evidence>
<feature type="domain" description="DM2" evidence="6">
    <location>
        <begin position="853"/>
        <end position="889"/>
    </location>
</feature>
<dbReference type="Pfam" id="PF12047">
    <property type="entry name" value="DNMT1-RFD"/>
    <property type="match status" value="1"/>
</dbReference>
<dbReference type="CDD" id="cd15566">
    <property type="entry name" value="PHD3_NSD"/>
    <property type="match status" value="1"/>
</dbReference>
<dbReference type="EMBL" id="JACTNZ010000004">
    <property type="protein sequence ID" value="KAG5551022.1"/>
    <property type="molecule type" value="Genomic_DNA"/>
</dbReference>
<feature type="compositionally biased region" description="Basic and acidic residues" evidence="3">
    <location>
        <begin position="1262"/>
        <end position="1286"/>
    </location>
</feature>
<feature type="compositionally biased region" description="Basic and acidic residues" evidence="3">
    <location>
        <begin position="1245"/>
        <end position="1254"/>
    </location>
</feature>
<feature type="region of interest" description="Disordered" evidence="3">
    <location>
        <begin position="1551"/>
        <end position="1582"/>
    </location>
</feature>
<dbReference type="InterPro" id="IPR058939">
    <property type="entry name" value="Mtase_EDM2"/>
</dbReference>
<organism evidence="7 8">
    <name type="scientific">Rhododendron griersonianum</name>
    <dbReference type="NCBI Taxonomy" id="479676"/>
    <lineage>
        <taxon>Eukaryota</taxon>
        <taxon>Viridiplantae</taxon>
        <taxon>Streptophyta</taxon>
        <taxon>Embryophyta</taxon>
        <taxon>Tracheophyta</taxon>
        <taxon>Spermatophyta</taxon>
        <taxon>Magnoliopsida</taxon>
        <taxon>eudicotyledons</taxon>
        <taxon>Gunneridae</taxon>
        <taxon>Pentapetalae</taxon>
        <taxon>asterids</taxon>
        <taxon>Ericales</taxon>
        <taxon>Ericaceae</taxon>
        <taxon>Ericoideae</taxon>
        <taxon>Rhodoreae</taxon>
        <taxon>Rhododendron</taxon>
    </lineage>
</organism>
<evidence type="ECO:0000259" key="5">
    <source>
        <dbReference type="Pfam" id="PF22908"/>
    </source>
</evidence>
<accession>A0AAV6KFV5</accession>
<name>A0AAV6KFV5_9ERIC</name>
<dbReference type="GO" id="GO:0005634">
    <property type="term" value="C:nucleus"/>
    <property type="evidence" value="ECO:0007669"/>
    <property type="project" value="UniProtKB-SubCell"/>
</dbReference>
<evidence type="ECO:0000259" key="4">
    <source>
        <dbReference type="Pfam" id="PF12047"/>
    </source>
</evidence>
<evidence type="ECO:0000256" key="2">
    <source>
        <dbReference type="ARBA" id="ARBA00023242"/>
    </source>
</evidence>
<feature type="compositionally biased region" description="Basic and acidic residues" evidence="3">
    <location>
        <begin position="1227"/>
        <end position="1237"/>
    </location>
</feature>
<keyword evidence="8" id="KW-1185">Reference proteome</keyword>
<feature type="region of interest" description="Disordered" evidence="3">
    <location>
        <begin position="613"/>
        <end position="635"/>
    </location>
</feature>
<feature type="compositionally biased region" description="Basic and acidic residues" evidence="3">
    <location>
        <begin position="1159"/>
        <end position="1169"/>
    </location>
</feature>
<feature type="compositionally biased region" description="Basic and acidic residues" evidence="3">
    <location>
        <begin position="1052"/>
        <end position="1068"/>
    </location>
</feature>
<feature type="compositionally biased region" description="Basic and acidic residues" evidence="3">
    <location>
        <begin position="1134"/>
        <end position="1151"/>
    </location>
</feature>
<gene>
    <name evidence="7" type="ORF">RHGRI_009452</name>
</gene>
<evidence type="ECO:0008006" key="9">
    <source>
        <dbReference type="Google" id="ProtNLM"/>
    </source>
</evidence>
<feature type="domain" description="RFTS" evidence="4">
    <location>
        <begin position="13"/>
        <end position="137"/>
    </location>
</feature>
<proteinExistence type="predicted"/>
<evidence type="ECO:0000313" key="8">
    <source>
        <dbReference type="Proteomes" id="UP000823749"/>
    </source>
</evidence>
<dbReference type="Pfam" id="PF22908">
    <property type="entry name" value="PHD_NSD"/>
    <property type="match status" value="1"/>
</dbReference>
<dbReference type="InterPro" id="IPR055198">
    <property type="entry name" value="NSD_PHD"/>
</dbReference>
<reference evidence="7" key="1">
    <citation type="submission" date="2020-08" db="EMBL/GenBank/DDBJ databases">
        <title>Plant Genome Project.</title>
        <authorList>
            <person name="Zhang R.-G."/>
        </authorList>
    </citation>
    <scope>NUCLEOTIDE SEQUENCE</scope>
    <source>
        <strain evidence="7">WSP0</strain>
        <tissue evidence="7">Leaf</tissue>
    </source>
</reference>
<dbReference type="Gene3D" id="3.30.40.10">
    <property type="entry name" value="Zinc/RING finger domain, C3HC4 (zinc finger)"/>
    <property type="match status" value="1"/>
</dbReference>
<feature type="region of interest" description="Disordered" evidence="3">
    <location>
        <begin position="1134"/>
        <end position="1347"/>
    </location>
</feature>
<evidence type="ECO:0000313" key="7">
    <source>
        <dbReference type="EMBL" id="KAG5551022.1"/>
    </source>
</evidence>
<evidence type="ECO:0000259" key="6">
    <source>
        <dbReference type="Pfam" id="PF26055"/>
    </source>
</evidence>
<feature type="domain" description="DM2" evidence="6">
    <location>
        <begin position="890"/>
        <end position="992"/>
    </location>
</feature>
<feature type="region of interest" description="Disordered" evidence="3">
    <location>
        <begin position="541"/>
        <end position="592"/>
    </location>
</feature>
<dbReference type="Pfam" id="PF26055">
    <property type="entry name" value="Mtase_EDM2"/>
    <property type="match status" value="2"/>
</dbReference>
<dbReference type="CDD" id="cd15565">
    <property type="entry name" value="PHD2_NSD"/>
    <property type="match status" value="1"/>
</dbReference>
<comment type="caution">
    <text evidence="7">The sequence shown here is derived from an EMBL/GenBank/DDBJ whole genome shotgun (WGS) entry which is preliminary data.</text>
</comment>
<feature type="compositionally biased region" description="Basic and acidic residues" evidence="3">
    <location>
        <begin position="1294"/>
        <end position="1310"/>
    </location>
</feature>
<keyword evidence="2" id="KW-0539">Nucleus</keyword>
<evidence type="ECO:0000256" key="1">
    <source>
        <dbReference type="ARBA" id="ARBA00004123"/>
    </source>
</evidence>
<feature type="compositionally biased region" description="Basic and acidic residues" evidence="3">
    <location>
        <begin position="1176"/>
        <end position="1203"/>
    </location>
</feature>
<dbReference type="PANTHER" id="PTHR46235">
    <property type="entry name" value="PHD FINGER-CONTAINING PROTEIN DDB_G0268158"/>
    <property type="match status" value="1"/>
</dbReference>
<sequence>MASSEDEGEAVPHSVSNYHFVNDKDEPVSFSQLPVRWNDGEGLDGERKQIFLHGDTDNGLQKIHKQVMAWKFDLSDENPQILVLSKENNWIRLQKPRKSFEDTIRTILITVHCLYSVKKNPELSRRSLWDHLSKVFRLYEIRPSENDLIDHANIISKAVEKDEILAKSKFLVTFLEEKPRKKKALDEDLGATANFIVDDEMIDELEESDGSDEEDDIFDSVCAICDNGGDILWYVFFTILVSFLLESRRIHSLLPLGINSFGIIHLQSKDEKSTLNVSSLVVLAYFELGFLESLMCILCCEGRCMRSFHATVEAGSDSSCESLGLTNEHVEAIQNFFCKNCQYKRHQCFCCGELGSSDKSLGAEVFPCVSATCGRFYHPRCVAKLLHRESAAEVKELQKKIADGESFTCPIHKCFKCKQVENKMDPDLQFAVCRRCPTSYHRKCLPRKIAFEDVDAEGIIQRAWEDLIPNRILIYCLDHDIDDELGTPIRTHIKFPDDRQKNKKQVSEKLQKKEGVVQKKNPLDLADACRKSSLGKVQKGVDFPSIKAGDGSSKKRVKRLTLPDPPKKQKVGDASVRPLNRNASVKVTKSTDENKVSLGDQLYNNFFGKGSVSVKSREEDTPDSEPKQTLTDKPLAKEKCVSLPLNDASKQRILALVKDAGSSITLEKIIENHKLPTTYGYSSRNVVDKSLTLGKVEVSIEAISAALKELEEGCSVEDAKIVCEPEVLNQIVKWKVIVDSPYMFYFCEILLSVVKAPKLMLILNVQIVDLLHYYVQDGDTVSIWIYILSNCQMLCCLDIVLVGLYLSFQLLEPRLSLAFRTQLYRISDQNWSANLGLSTVPEVSWSSWVVTPMVDFCCGSNDFSLLMKEKLDKIGTRCSYKNYDLVQAKIMGLNPPFGKNAKDANKFIDKALKFKPKLLILIAPPQTERLDKKDPPYDLIWEDDEMLAGKSFYLPGSVDVNDNQLDDWNLTTSLLNLWSRPDWTAKHKAIAQRHGHLSRLQERTNSKTQHETLVSDKAMEAHDPDGEIPMSIDDHPVQNDATEALVLESHKEGFPFDNEKREVHEHGNSGRGKNRSNEDSKKRAHVTNSETRYETLVSHKAVGARDLNGQVPMSMDGHPVLNDAREARVLESHKEGFPFDKEKREVCEKHSNSGHRKNHSNEEIHEHGISSHRKNHSNEEVREHSNSRDRKHRSNEEVREHSNSSHRKNHSNEEIHEHSNSSHRKNHSNEEVREHSNSSHRKHRSNEEVREHSNSSHRKNHSKEEVREHSNSRDRKSRSNEDSKKSRGDKRKSGRESSETSPAFKERGLSQERGQSPLSETFDKLPRLSPPIVSHGRSLADGRSSEPPEFGHFLIGYGENRVDEIDRGYGLSREEHVPGATRRWPSGASPIRSRDLDYGSGLGRVLDYGVRNLAETREHVPGGAREWPIGTSPSRGLDYGVGNLVAQFPGYHRDTTDNRGHRSYSSGFEQNYATGLAIPSDVRLYGQQQQYHDTIRGQRSSGYLRGGDPGFSSPYGHQNPTMGSSYDRMSTSAMDKYNFQLNELNHARVNPSAAVPPHHTAVRNGIPDPRAPPPGYRVDSMNSAQAPHLSYSQHNSSGWLN</sequence>
<feature type="region of interest" description="Disordered" evidence="3">
    <location>
        <begin position="1494"/>
        <end position="1529"/>
    </location>
</feature>
<comment type="subcellular location">
    <subcellularLocation>
        <location evidence="1">Nucleus</location>
    </subcellularLocation>
</comment>
<dbReference type="InterPro" id="IPR022702">
    <property type="entry name" value="Cytosine_MeTrfase1_RFD"/>
</dbReference>
<dbReference type="PANTHER" id="PTHR46235:SF3">
    <property type="entry name" value="PHD FINGER-CONTAINING PROTEIN DDB_G0268158"/>
    <property type="match status" value="1"/>
</dbReference>
<feature type="region of interest" description="Disordered" evidence="3">
    <location>
        <begin position="1052"/>
        <end position="1094"/>
    </location>
</feature>
<feature type="compositionally biased region" description="Basic and acidic residues" evidence="3">
    <location>
        <begin position="1210"/>
        <end position="1220"/>
    </location>
</feature>